<dbReference type="Pfam" id="PF08242">
    <property type="entry name" value="Methyltransf_12"/>
    <property type="match status" value="1"/>
</dbReference>
<organism evidence="3 4">
    <name type="scientific">Phialocephala subalpina</name>
    <dbReference type="NCBI Taxonomy" id="576137"/>
    <lineage>
        <taxon>Eukaryota</taxon>
        <taxon>Fungi</taxon>
        <taxon>Dikarya</taxon>
        <taxon>Ascomycota</taxon>
        <taxon>Pezizomycotina</taxon>
        <taxon>Leotiomycetes</taxon>
        <taxon>Helotiales</taxon>
        <taxon>Mollisiaceae</taxon>
        <taxon>Phialocephala</taxon>
        <taxon>Phialocephala fortinii species complex</taxon>
    </lineage>
</organism>
<dbReference type="CDD" id="cd02440">
    <property type="entry name" value="AdoMet_MTases"/>
    <property type="match status" value="1"/>
</dbReference>
<protein>
    <recommendedName>
        <fullName evidence="2">Methyltransferase type 12 domain-containing protein</fullName>
    </recommendedName>
</protein>
<dbReference type="AlphaFoldDB" id="A0A1L7WCQ1"/>
<dbReference type="EMBL" id="FJOG01000001">
    <property type="protein sequence ID" value="CZR50459.1"/>
    <property type="molecule type" value="Genomic_DNA"/>
</dbReference>
<keyword evidence="4" id="KW-1185">Reference proteome</keyword>
<dbReference type="STRING" id="576137.A0A1L7WCQ1"/>
<dbReference type="OrthoDB" id="329835at2759"/>
<gene>
    <name evidence="3" type="ORF">PAC_00332</name>
</gene>
<evidence type="ECO:0000256" key="1">
    <source>
        <dbReference type="SAM" id="MobiDB-lite"/>
    </source>
</evidence>
<feature type="domain" description="Methyltransferase type 12" evidence="2">
    <location>
        <begin position="9"/>
        <end position="95"/>
    </location>
</feature>
<sequence length="360" mass="40229">MEDEPLRILEMGAGTGGTTMVLAPFLASLNIPVEYTSTDLSASMVALARRKHKKYPFMKFAIHDIKKPAADDLRNQYIVIASSAVHATHNLTASFTRWEKDLQSVGFGHVDWTDGSLPENGIQKVIIAFASGPIHVRLPKPEKQQTPENETTDVAEREGDSASLRNVIDLARDDSCTRATGFKVSFPFISSIGVVGHYRLWSGKVHVPEERVEMKSVLANGYCEAKFTYERILEATLHQYPEHFRPMSVRLGRIAGSRTSGYWNPVKHLSFLIKSSQSRKALPAFDGILSWVPVNDVAETLADLLFSRDGTISDLPHWTTRMGSRGLKCSKCWLKRSTYLSRTLFPSRNGCKECTARRCP</sequence>
<feature type="region of interest" description="Disordered" evidence="1">
    <location>
        <begin position="138"/>
        <end position="158"/>
    </location>
</feature>
<name>A0A1L7WCQ1_9HELO</name>
<dbReference type="InterPro" id="IPR029063">
    <property type="entry name" value="SAM-dependent_MTases_sf"/>
</dbReference>
<reference evidence="3 4" key="1">
    <citation type="submission" date="2016-03" db="EMBL/GenBank/DDBJ databases">
        <authorList>
            <person name="Ploux O."/>
        </authorList>
    </citation>
    <scope>NUCLEOTIDE SEQUENCE [LARGE SCALE GENOMIC DNA]</scope>
    <source>
        <strain evidence="3 4">UAMH 11012</strain>
    </source>
</reference>
<proteinExistence type="predicted"/>
<dbReference type="Gene3D" id="3.40.50.150">
    <property type="entry name" value="Vaccinia Virus protein VP39"/>
    <property type="match status" value="1"/>
</dbReference>
<dbReference type="SUPFAM" id="SSF53335">
    <property type="entry name" value="S-adenosyl-L-methionine-dependent methyltransferases"/>
    <property type="match status" value="1"/>
</dbReference>
<evidence type="ECO:0000313" key="3">
    <source>
        <dbReference type="EMBL" id="CZR50459.1"/>
    </source>
</evidence>
<dbReference type="InterPro" id="IPR013217">
    <property type="entry name" value="Methyltransf_12"/>
</dbReference>
<evidence type="ECO:0000259" key="2">
    <source>
        <dbReference type="Pfam" id="PF08242"/>
    </source>
</evidence>
<dbReference type="Proteomes" id="UP000184330">
    <property type="component" value="Unassembled WGS sequence"/>
</dbReference>
<dbReference type="SUPFAM" id="SSF51735">
    <property type="entry name" value="NAD(P)-binding Rossmann-fold domains"/>
    <property type="match status" value="1"/>
</dbReference>
<dbReference type="Gene3D" id="3.40.50.720">
    <property type="entry name" value="NAD(P)-binding Rossmann-like Domain"/>
    <property type="match status" value="1"/>
</dbReference>
<dbReference type="InterPro" id="IPR036291">
    <property type="entry name" value="NAD(P)-bd_dom_sf"/>
</dbReference>
<accession>A0A1L7WCQ1</accession>
<evidence type="ECO:0000313" key="4">
    <source>
        <dbReference type="Proteomes" id="UP000184330"/>
    </source>
</evidence>